<dbReference type="EMBL" id="KK198754">
    <property type="protein sequence ID" value="KCW87082.1"/>
    <property type="molecule type" value="Genomic_DNA"/>
</dbReference>
<organism evidence="2">
    <name type="scientific">Eucalyptus grandis</name>
    <name type="common">Flooded gum</name>
    <dbReference type="NCBI Taxonomy" id="71139"/>
    <lineage>
        <taxon>Eukaryota</taxon>
        <taxon>Viridiplantae</taxon>
        <taxon>Streptophyta</taxon>
        <taxon>Embryophyta</taxon>
        <taxon>Tracheophyta</taxon>
        <taxon>Spermatophyta</taxon>
        <taxon>Magnoliopsida</taxon>
        <taxon>eudicotyledons</taxon>
        <taxon>Gunneridae</taxon>
        <taxon>Pentapetalae</taxon>
        <taxon>rosids</taxon>
        <taxon>malvids</taxon>
        <taxon>Myrtales</taxon>
        <taxon>Myrtaceae</taxon>
        <taxon>Myrtoideae</taxon>
        <taxon>Eucalypteae</taxon>
        <taxon>Eucalyptus</taxon>
    </lineage>
</organism>
<protein>
    <submittedName>
        <fullName evidence="2">Uncharacterized protein</fullName>
    </submittedName>
</protein>
<evidence type="ECO:0000313" key="2">
    <source>
        <dbReference type="EMBL" id="KCW87082.1"/>
    </source>
</evidence>
<dbReference type="AlphaFoldDB" id="A0A059D922"/>
<feature type="transmembrane region" description="Helical" evidence="1">
    <location>
        <begin position="12"/>
        <end position="29"/>
    </location>
</feature>
<name>A0A059D922_EUCGR</name>
<keyword evidence="1" id="KW-0812">Transmembrane</keyword>
<proteinExistence type="predicted"/>
<reference evidence="2" key="1">
    <citation type="submission" date="2013-07" db="EMBL/GenBank/DDBJ databases">
        <title>The genome of Eucalyptus grandis.</title>
        <authorList>
            <person name="Schmutz J."/>
            <person name="Hayes R."/>
            <person name="Myburg A."/>
            <person name="Tuskan G."/>
            <person name="Grattapaglia D."/>
            <person name="Rokhsar D.S."/>
        </authorList>
    </citation>
    <scope>NUCLEOTIDE SEQUENCE</scope>
    <source>
        <tissue evidence="2">Leaf extractions</tissue>
    </source>
</reference>
<dbReference type="InParanoid" id="A0A059D922"/>
<gene>
    <name evidence="2" type="ORF">EUGRSUZ_B03616</name>
</gene>
<keyword evidence="1" id="KW-0472">Membrane</keyword>
<accession>A0A059D922</accession>
<sequence>MAVSTPKHYCKLILLVFFFFSFFFCPLDFQTAQKIMMFIIIKIIDGHVTGGGVDYGRGLFIFPLFFFVNKVRTKEGDSSFIFDLPLTRCQCIDGPIIRSVVTSRDL</sequence>
<evidence type="ECO:0000256" key="1">
    <source>
        <dbReference type="SAM" id="Phobius"/>
    </source>
</evidence>
<keyword evidence="1" id="KW-1133">Transmembrane helix</keyword>
<dbReference type="Gramene" id="KCW87082">
    <property type="protein sequence ID" value="KCW87082"/>
    <property type="gene ID" value="EUGRSUZ_B03616"/>
</dbReference>